<dbReference type="InterPro" id="IPR012902">
    <property type="entry name" value="N_methyl_site"/>
</dbReference>
<protein>
    <submittedName>
        <fullName evidence="1">MSHA pilin protein MshD</fullName>
    </submittedName>
</protein>
<accession>A0A1I1LJD6</accession>
<keyword evidence="2" id="KW-1185">Reference proteome</keyword>
<evidence type="ECO:0000313" key="1">
    <source>
        <dbReference type="EMBL" id="SFC72682.1"/>
    </source>
</evidence>
<gene>
    <name evidence="1" type="ORF">SAMN05216204_109104</name>
</gene>
<sequence>MYSRRMAGVTLVELVIAIVILAAALGGLVAAFAQANRASADPVVTRQMLAIADSMMEEVLLKPFAVDNDPSPTRADFNDVRDFDTTDDTTAGYTSNGIVDIDGVAIEGLAGYSVSVQVNNVALDGAPAADALRVIVTVTSGPQQLSLTGWRTQPW</sequence>
<organism evidence="1 2">
    <name type="scientific">Massilia yuzhufengensis</name>
    <dbReference type="NCBI Taxonomy" id="1164594"/>
    <lineage>
        <taxon>Bacteria</taxon>
        <taxon>Pseudomonadati</taxon>
        <taxon>Pseudomonadota</taxon>
        <taxon>Betaproteobacteria</taxon>
        <taxon>Burkholderiales</taxon>
        <taxon>Oxalobacteraceae</taxon>
        <taxon>Telluria group</taxon>
        <taxon>Massilia</taxon>
    </lineage>
</organism>
<dbReference type="Pfam" id="PF07963">
    <property type="entry name" value="N_methyl"/>
    <property type="match status" value="1"/>
</dbReference>
<reference evidence="2" key="1">
    <citation type="submission" date="2016-10" db="EMBL/GenBank/DDBJ databases">
        <authorList>
            <person name="Varghese N."/>
            <person name="Submissions S."/>
        </authorList>
    </citation>
    <scope>NUCLEOTIDE SEQUENCE [LARGE SCALE GENOMIC DNA]</scope>
    <source>
        <strain evidence="2">CGMCC 1.12041</strain>
    </source>
</reference>
<dbReference type="Proteomes" id="UP000198639">
    <property type="component" value="Unassembled WGS sequence"/>
</dbReference>
<dbReference type="AlphaFoldDB" id="A0A1I1LJD6"/>
<proteinExistence type="predicted"/>
<name>A0A1I1LJD6_9BURK</name>
<dbReference type="STRING" id="1164594.SAMN05216204_109104"/>
<dbReference type="RefSeq" id="WP_143084550.1">
    <property type="nucleotide sequence ID" value="NZ_FOLD01000009.1"/>
</dbReference>
<dbReference type="PROSITE" id="PS00409">
    <property type="entry name" value="PROKAR_NTER_METHYL"/>
    <property type="match status" value="1"/>
</dbReference>
<dbReference type="EMBL" id="FOLD01000009">
    <property type="protein sequence ID" value="SFC72682.1"/>
    <property type="molecule type" value="Genomic_DNA"/>
</dbReference>
<evidence type="ECO:0000313" key="2">
    <source>
        <dbReference type="Proteomes" id="UP000198639"/>
    </source>
</evidence>
<dbReference type="OrthoDB" id="8759523at2"/>